<dbReference type="PANTHER" id="PTHR30237">
    <property type="entry name" value="MURAMOYLTETRAPEPTIDE CARBOXYPEPTIDASE"/>
    <property type="match status" value="1"/>
</dbReference>
<sequence length="308" mass="34729">MLNQNVLLTSNLNLNIYTVKKTIWITSTARKIDFTEIEAATMLLMKWGFDYKISKTIGLENHQFAGTDEERASEFQYAMDHPEIDAIWCARGGYGTVRIIDKLDFSHFKKNPKPIIGYSDVTVLHSHLHTLGLTSIHATMPINIEKNTKEALQSLKMALLGDKLDYKIKSSAENKGGVAQGQLVGGNLSILYSLLGSESSIQTANKILFIEDLDEYLYHIDRMFINLKRNGYFDQLSGLIVGAFTDIKDNTTPYGKTVKEIILDVTSTYNFPIVFDFPAGHIEDNKTLLIGKEVLLTVKKDHSRLEFL</sequence>
<dbReference type="Pfam" id="PF02016">
    <property type="entry name" value="Peptidase_S66"/>
    <property type="match status" value="1"/>
</dbReference>
<dbReference type="InterPro" id="IPR003507">
    <property type="entry name" value="S66_fam"/>
</dbReference>
<accession>A0A1I6SQ82</accession>
<dbReference type="PANTHER" id="PTHR30237:SF2">
    <property type="entry name" value="MUREIN TETRAPEPTIDE CARBOXYPEPTIDASE"/>
    <property type="match status" value="1"/>
</dbReference>
<reference evidence="9 10" key="1">
    <citation type="submission" date="2016-10" db="EMBL/GenBank/DDBJ databases">
        <authorList>
            <person name="de Groot N.N."/>
        </authorList>
    </citation>
    <scope>NUCLEOTIDE SEQUENCE [LARGE SCALE GENOMIC DNA]</scope>
    <source>
        <strain evidence="9 10">CGMCC 1.6114</strain>
    </source>
</reference>
<organism evidence="9 10">
    <name type="scientific">Zhouia amylolytica</name>
    <dbReference type="NCBI Taxonomy" id="376730"/>
    <lineage>
        <taxon>Bacteria</taxon>
        <taxon>Pseudomonadati</taxon>
        <taxon>Bacteroidota</taxon>
        <taxon>Flavobacteriia</taxon>
        <taxon>Flavobacteriales</taxon>
        <taxon>Flavobacteriaceae</taxon>
        <taxon>Zhouia</taxon>
    </lineage>
</organism>
<dbReference type="InterPro" id="IPR040921">
    <property type="entry name" value="Peptidase_S66C"/>
</dbReference>
<dbReference type="Proteomes" id="UP000183209">
    <property type="component" value="Unassembled WGS sequence"/>
</dbReference>
<dbReference type="PIRSF" id="PIRSF028757">
    <property type="entry name" value="LD-carboxypeptidase"/>
    <property type="match status" value="1"/>
</dbReference>
<dbReference type="Pfam" id="PF17676">
    <property type="entry name" value="Peptidase_S66C"/>
    <property type="match status" value="1"/>
</dbReference>
<evidence type="ECO:0000256" key="2">
    <source>
        <dbReference type="ARBA" id="ARBA00022645"/>
    </source>
</evidence>
<evidence type="ECO:0000259" key="7">
    <source>
        <dbReference type="Pfam" id="PF02016"/>
    </source>
</evidence>
<feature type="domain" description="LD-carboxypeptidase N-terminal" evidence="7">
    <location>
        <begin position="24"/>
        <end position="138"/>
    </location>
</feature>
<keyword evidence="5" id="KW-0720">Serine protease</keyword>
<protein>
    <submittedName>
        <fullName evidence="9">Muramoyltetrapeptide carboxypeptidase</fullName>
    </submittedName>
</protein>
<evidence type="ECO:0000256" key="6">
    <source>
        <dbReference type="PIRSR" id="PIRSR028757-1"/>
    </source>
</evidence>
<dbReference type="AlphaFoldDB" id="A0A1I6SQ82"/>
<dbReference type="Gene3D" id="3.40.50.10740">
    <property type="entry name" value="Class I glutamine amidotransferase-like"/>
    <property type="match status" value="1"/>
</dbReference>
<name>A0A1I6SQ82_9FLAO</name>
<evidence type="ECO:0000313" key="9">
    <source>
        <dbReference type="EMBL" id="SFS79144.1"/>
    </source>
</evidence>
<dbReference type="SUPFAM" id="SSF52317">
    <property type="entry name" value="Class I glutamine amidotransferase-like"/>
    <property type="match status" value="1"/>
</dbReference>
<dbReference type="GO" id="GO:0006508">
    <property type="term" value="P:proteolysis"/>
    <property type="evidence" value="ECO:0007669"/>
    <property type="project" value="UniProtKB-KW"/>
</dbReference>
<gene>
    <name evidence="9" type="ORF">SAMN04487906_1739</name>
</gene>
<feature type="domain" description="LD-carboxypeptidase C-terminal" evidence="8">
    <location>
        <begin position="180"/>
        <end position="294"/>
    </location>
</feature>
<evidence type="ECO:0000259" key="8">
    <source>
        <dbReference type="Pfam" id="PF17676"/>
    </source>
</evidence>
<dbReference type="SUPFAM" id="SSF141986">
    <property type="entry name" value="LD-carboxypeptidase A C-terminal domain-like"/>
    <property type="match status" value="1"/>
</dbReference>
<keyword evidence="4" id="KW-0378">Hydrolase</keyword>
<proteinExistence type="inferred from homology"/>
<evidence type="ECO:0000313" key="10">
    <source>
        <dbReference type="Proteomes" id="UP000183209"/>
    </source>
</evidence>
<dbReference type="EMBL" id="FPAG01000004">
    <property type="protein sequence ID" value="SFS79144.1"/>
    <property type="molecule type" value="Genomic_DNA"/>
</dbReference>
<evidence type="ECO:0000256" key="5">
    <source>
        <dbReference type="ARBA" id="ARBA00022825"/>
    </source>
</evidence>
<keyword evidence="2 9" id="KW-0121">Carboxypeptidase</keyword>
<dbReference type="InterPro" id="IPR027461">
    <property type="entry name" value="Carboxypeptidase_A_C_sf"/>
</dbReference>
<evidence type="ECO:0000256" key="1">
    <source>
        <dbReference type="ARBA" id="ARBA00010233"/>
    </source>
</evidence>
<keyword evidence="3" id="KW-0645">Protease</keyword>
<dbReference type="GO" id="GO:0004180">
    <property type="term" value="F:carboxypeptidase activity"/>
    <property type="evidence" value="ECO:0007669"/>
    <property type="project" value="UniProtKB-KW"/>
</dbReference>
<feature type="active site" description="Nucleophile" evidence="6">
    <location>
        <position position="119"/>
    </location>
</feature>
<dbReference type="InterPro" id="IPR027478">
    <property type="entry name" value="LdcA_N"/>
</dbReference>
<evidence type="ECO:0000256" key="4">
    <source>
        <dbReference type="ARBA" id="ARBA00022801"/>
    </source>
</evidence>
<dbReference type="InterPro" id="IPR029062">
    <property type="entry name" value="Class_I_gatase-like"/>
</dbReference>
<dbReference type="CDD" id="cd07025">
    <property type="entry name" value="Peptidase_S66"/>
    <property type="match status" value="1"/>
</dbReference>
<comment type="similarity">
    <text evidence="1">Belongs to the peptidase S66 family.</text>
</comment>
<feature type="active site" description="Charge relay system" evidence="6">
    <location>
        <position position="281"/>
    </location>
</feature>
<dbReference type="Gene3D" id="3.50.30.60">
    <property type="entry name" value="LD-carboxypeptidase A C-terminal domain-like"/>
    <property type="match status" value="1"/>
</dbReference>
<dbReference type="GO" id="GO:0008236">
    <property type="term" value="F:serine-type peptidase activity"/>
    <property type="evidence" value="ECO:0007669"/>
    <property type="project" value="UniProtKB-KW"/>
</dbReference>
<dbReference type="InterPro" id="IPR040449">
    <property type="entry name" value="Peptidase_S66_N"/>
</dbReference>
<feature type="active site" description="Charge relay system" evidence="6">
    <location>
        <position position="211"/>
    </location>
</feature>
<evidence type="ECO:0000256" key="3">
    <source>
        <dbReference type="ARBA" id="ARBA00022670"/>
    </source>
</evidence>